<evidence type="ECO:0000313" key="2">
    <source>
        <dbReference type="Proteomes" id="UP000037035"/>
    </source>
</evidence>
<keyword evidence="2" id="KW-1185">Reference proteome</keyword>
<evidence type="ECO:0000313" key="1">
    <source>
        <dbReference type="EMBL" id="KNZ55951.1"/>
    </source>
</evidence>
<evidence type="ECO:0008006" key="3">
    <source>
        <dbReference type="Google" id="ProtNLM"/>
    </source>
</evidence>
<sequence>MLIGAWIPIRQYIVWPNSQGQEAMASQIAGFTGFKNCVGFIDGTLLPLQEKPMIDPQDYYLQKGIYTCDEDVLPKIRQAPPAKFFLPCQLAHAGFNFEIS</sequence>
<accession>A0A0L6V587</accession>
<proteinExistence type="predicted"/>
<comment type="caution">
    <text evidence="1">The sequence shown here is derived from an EMBL/GenBank/DDBJ whole genome shotgun (WGS) entry which is preliminary data.</text>
</comment>
<dbReference type="EMBL" id="LAVV01007433">
    <property type="protein sequence ID" value="KNZ55951.1"/>
    <property type="molecule type" value="Genomic_DNA"/>
</dbReference>
<dbReference type="Proteomes" id="UP000037035">
    <property type="component" value="Unassembled WGS sequence"/>
</dbReference>
<dbReference type="AlphaFoldDB" id="A0A0L6V587"/>
<dbReference type="VEuPathDB" id="FungiDB:VP01_2537g1"/>
<protein>
    <recommendedName>
        <fullName evidence="3">DDE Tnp4 domain-containing protein</fullName>
    </recommendedName>
</protein>
<organism evidence="1 2">
    <name type="scientific">Puccinia sorghi</name>
    <dbReference type="NCBI Taxonomy" id="27349"/>
    <lineage>
        <taxon>Eukaryota</taxon>
        <taxon>Fungi</taxon>
        <taxon>Dikarya</taxon>
        <taxon>Basidiomycota</taxon>
        <taxon>Pucciniomycotina</taxon>
        <taxon>Pucciniomycetes</taxon>
        <taxon>Pucciniales</taxon>
        <taxon>Pucciniaceae</taxon>
        <taxon>Puccinia</taxon>
    </lineage>
</organism>
<dbReference type="OrthoDB" id="10578970at2759"/>
<gene>
    <name evidence="1" type="ORF">VP01_2537g1</name>
</gene>
<name>A0A0L6V587_9BASI</name>
<reference evidence="1 2" key="1">
    <citation type="submission" date="2015-08" db="EMBL/GenBank/DDBJ databases">
        <title>Next Generation Sequencing and Analysis of the Genome of Puccinia sorghi L Schw, the Causal Agent of Maize Common Rust.</title>
        <authorList>
            <person name="Rochi L."/>
            <person name="Burguener G."/>
            <person name="Darino M."/>
            <person name="Turjanski A."/>
            <person name="Kreff E."/>
            <person name="Dieguez M.J."/>
            <person name="Sacco F."/>
        </authorList>
    </citation>
    <scope>NUCLEOTIDE SEQUENCE [LARGE SCALE GENOMIC DNA]</scope>
    <source>
        <strain evidence="1 2">RO10H11247</strain>
    </source>
</reference>